<dbReference type="Proteomes" id="UP001056201">
    <property type="component" value="Chromosome 2"/>
</dbReference>
<evidence type="ECO:0000256" key="2">
    <source>
        <dbReference type="ARBA" id="ARBA00007055"/>
    </source>
</evidence>
<feature type="signal peptide" evidence="10">
    <location>
        <begin position="1"/>
        <end position="22"/>
    </location>
</feature>
<dbReference type="PANTHER" id="PTHR38762:SF1">
    <property type="entry name" value="CRYPTIC OUTER MEMBRANE PORIN BGLH-RELATED"/>
    <property type="match status" value="1"/>
</dbReference>
<dbReference type="InterPro" id="IPR003192">
    <property type="entry name" value="Porin_LamB"/>
</dbReference>
<evidence type="ECO:0000256" key="3">
    <source>
        <dbReference type="ARBA" id="ARBA00022448"/>
    </source>
</evidence>
<evidence type="ECO:0000256" key="6">
    <source>
        <dbReference type="ARBA" id="ARBA00023065"/>
    </source>
</evidence>
<keyword evidence="5" id="KW-0812">Transmembrane</keyword>
<evidence type="ECO:0000256" key="5">
    <source>
        <dbReference type="ARBA" id="ARBA00022692"/>
    </source>
</evidence>
<evidence type="ECO:0000313" key="11">
    <source>
        <dbReference type="EMBL" id="URI09058.1"/>
    </source>
</evidence>
<feature type="chain" id="PRO_5046171852" evidence="10">
    <location>
        <begin position="23"/>
        <end position="461"/>
    </location>
</feature>
<keyword evidence="12" id="KW-1185">Reference proteome</keyword>
<dbReference type="InterPro" id="IPR050286">
    <property type="entry name" value="G_neg_Bact_CarbUptk_Porin"/>
</dbReference>
<evidence type="ECO:0000256" key="8">
    <source>
        <dbReference type="ARBA" id="ARBA00023136"/>
    </source>
</evidence>
<comment type="similarity">
    <text evidence="2">Belongs to the porin LamB (TC 1.B.3) family.</text>
</comment>
<dbReference type="Pfam" id="PF02264">
    <property type="entry name" value="LamB"/>
    <property type="match status" value="1"/>
</dbReference>
<keyword evidence="8" id="KW-0472">Membrane</keyword>
<proteinExistence type="inferred from homology"/>
<protein>
    <submittedName>
        <fullName evidence="11">Carbohydrate porin</fullName>
    </submittedName>
</protein>
<accession>A0ABY4S7T1</accession>
<sequence length="461" mass="50018">MRQVIFSLAAVAAATMAVCASAAPVDFTGYLRTGAGSSSQNGKEVCFRMPGSIVWFRLGNECDTYAALSFGATLGQVDGTTFKTKFTTAYGTQQMANWEQTTPAFREAYVEAVDIGASTGWSALKGATLWAGKRFYKNPDIHMLDYTYWEPAAAPGFGIDGVKTPFGKFAYAYLRAGDFAGYGIDKTNTAYNPQLIDGGSRTATSHDLRLEDIETNPGGKVTLGANIIINGNRGGSSTYYEDSWQTININGVPTTVLVREQKTSSNKGKDGFGFTVTHRQTDFLGLGGFHDLGFQYAKNAAALKGFGIAALPVERDEWLLFNHWVIEPKNLPYTATVTAGYRHLDQAGSPAQKDFWLGARPAYHINNVWSLVSEVGYQQVNVAGEDARKLAKVTLGTQFSMGRSVWARPSIRFYATYAKWNDAAAAAGSVACTGRDCNTPVDAFSDKRHGVGYGVQVETWF</sequence>
<keyword evidence="3" id="KW-0813">Transport</keyword>
<evidence type="ECO:0000313" key="12">
    <source>
        <dbReference type="Proteomes" id="UP001056201"/>
    </source>
</evidence>
<name>A0ABY4S7T1_AQUTE</name>
<gene>
    <name evidence="11" type="ORF">MW290_26175</name>
</gene>
<dbReference type="PANTHER" id="PTHR38762">
    <property type="entry name" value="CRYPTIC OUTER MEMBRANE PORIN BGLH-RELATED"/>
    <property type="match status" value="1"/>
</dbReference>
<comment type="subcellular location">
    <subcellularLocation>
        <location evidence="1">Cell outer membrane</location>
        <topology evidence="1">Multi-pass membrane protein</topology>
    </subcellularLocation>
</comment>
<keyword evidence="9" id="KW-0998">Cell outer membrane</keyword>
<reference evidence="11" key="1">
    <citation type="submission" date="2022-05" db="EMBL/GenBank/DDBJ databases">
        <title>An RpoN-dependent PEP-CTERM gene is involved in floc formation of an Aquincola tertiaricarbonis strain.</title>
        <authorList>
            <person name="Qiu D."/>
            <person name="Xia M."/>
        </authorList>
    </citation>
    <scope>NUCLEOTIDE SEQUENCE</scope>
    <source>
        <strain evidence="11">RN12</strain>
    </source>
</reference>
<dbReference type="SUPFAM" id="SSF56935">
    <property type="entry name" value="Porins"/>
    <property type="match status" value="1"/>
</dbReference>
<dbReference type="RefSeq" id="WP_250197275.1">
    <property type="nucleotide sequence ID" value="NZ_CP097636.1"/>
</dbReference>
<evidence type="ECO:0000256" key="10">
    <source>
        <dbReference type="SAM" id="SignalP"/>
    </source>
</evidence>
<dbReference type="EMBL" id="CP097636">
    <property type="protein sequence ID" value="URI09058.1"/>
    <property type="molecule type" value="Genomic_DNA"/>
</dbReference>
<evidence type="ECO:0000256" key="9">
    <source>
        <dbReference type="ARBA" id="ARBA00023237"/>
    </source>
</evidence>
<evidence type="ECO:0000256" key="7">
    <source>
        <dbReference type="ARBA" id="ARBA00023114"/>
    </source>
</evidence>
<dbReference type="Gene3D" id="2.40.170.10">
    <property type="entry name" value="Porin, LamB type"/>
    <property type="match status" value="1"/>
</dbReference>
<organism evidence="11 12">
    <name type="scientific">Aquincola tertiaricarbonis</name>
    <dbReference type="NCBI Taxonomy" id="391953"/>
    <lineage>
        <taxon>Bacteria</taxon>
        <taxon>Pseudomonadati</taxon>
        <taxon>Pseudomonadota</taxon>
        <taxon>Betaproteobacteria</taxon>
        <taxon>Burkholderiales</taxon>
        <taxon>Sphaerotilaceae</taxon>
        <taxon>Aquincola</taxon>
    </lineage>
</organism>
<keyword evidence="7" id="KW-0626">Porin</keyword>
<evidence type="ECO:0000256" key="1">
    <source>
        <dbReference type="ARBA" id="ARBA00004571"/>
    </source>
</evidence>
<dbReference type="InterPro" id="IPR036998">
    <property type="entry name" value="Porin_LamB_sf"/>
</dbReference>
<keyword evidence="10" id="KW-0732">Signal</keyword>
<keyword evidence="6" id="KW-0406">Ion transport</keyword>
<evidence type="ECO:0000256" key="4">
    <source>
        <dbReference type="ARBA" id="ARBA00022452"/>
    </source>
</evidence>
<keyword evidence="4" id="KW-1134">Transmembrane beta strand</keyword>